<dbReference type="PANTHER" id="PTHR43798">
    <property type="entry name" value="MONOACYLGLYCEROL LIPASE"/>
    <property type="match status" value="1"/>
</dbReference>
<dbReference type="Proteomes" id="UP000191285">
    <property type="component" value="Unassembled WGS sequence"/>
</dbReference>
<dbReference type="InterPro" id="IPR050266">
    <property type="entry name" value="AB_hydrolase_sf"/>
</dbReference>
<dbReference type="PANTHER" id="PTHR43798:SF33">
    <property type="entry name" value="HYDROLASE, PUTATIVE (AFU_ORTHOLOGUE AFUA_2G14860)-RELATED"/>
    <property type="match status" value="1"/>
</dbReference>
<comment type="caution">
    <text evidence="2">The sequence shown here is derived from an EMBL/GenBank/DDBJ whole genome shotgun (WGS) entry which is preliminary data.</text>
</comment>
<feature type="domain" description="AB hydrolase-1" evidence="1">
    <location>
        <begin position="46"/>
        <end position="306"/>
    </location>
</feature>
<name>A0A1V6ST47_9EURO</name>
<dbReference type="GO" id="GO:0072330">
    <property type="term" value="P:monocarboxylic acid biosynthetic process"/>
    <property type="evidence" value="ECO:0007669"/>
    <property type="project" value="UniProtKB-ARBA"/>
</dbReference>
<protein>
    <recommendedName>
        <fullName evidence="1">AB hydrolase-1 domain-containing protein</fullName>
    </recommendedName>
</protein>
<dbReference type="AlphaFoldDB" id="A0A1V6ST47"/>
<evidence type="ECO:0000313" key="3">
    <source>
        <dbReference type="Proteomes" id="UP000191285"/>
    </source>
</evidence>
<organism evidence="2 3">
    <name type="scientific">Penicillium steckii</name>
    <dbReference type="NCBI Taxonomy" id="303698"/>
    <lineage>
        <taxon>Eukaryota</taxon>
        <taxon>Fungi</taxon>
        <taxon>Dikarya</taxon>
        <taxon>Ascomycota</taxon>
        <taxon>Pezizomycotina</taxon>
        <taxon>Eurotiomycetes</taxon>
        <taxon>Eurotiomycetidae</taxon>
        <taxon>Eurotiales</taxon>
        <taxon>Aspergillaceae</taxon>
        <taxon>Penicillium</taxon>
    </lineage>
</organism>
<dbReference type="Gene3D" id="3.40.50.1820">
    <property type="entry name" value="alpha/beta hydrolase"/>
    <property type="match status" value="1"/>
</dbReference>
<dbReference type="STRING" id="303698.A0A1V6ST47"/>
<sequence>MQQVSQIDWDKGDKSGLVSIGSHKLYLSVSGPDRKPGQPIAILMQGLGSTIDEWVAVRGLVLPFARWLNYDRSGMGRSEGPDQTPTSISAASVAAELDILLENAGIKPPFIIVAHSWGGYTSREFLELRPGDIVGMVFVDCNTEHFFDNGTWGLNVFNPVLGDQDFFETTDLVTSHVLSEEQWKAVKEEQANPRHQATEAAEMQAALSDRLALVPKKQLEKQPLEDYPVSVIIANTPGDFQKMYHFGVATGNGTEEERVLFREYLDRWREMDEDWQRELLKLSRLGRTVRLNCGHNVQLVQPQSIVQEIRWALDNWDNSQCVMKPWGTWAVRIPDAGQVSEEKY</sequence>
<evidence type="ECO:0000313" key="2">
    <source>
        <dbReference type="EMBL" id="OQE16930.1"/>
    </source>
</evidence>
<dbReference type="GO" id="GO:0017000">
    <property type="term" value="P:antibiotic biosynthetic process"/>
    <property type="evidence" value="ECO:0007669"/>
    <property type="project" value="UniProtKB-ARBA"/>
</dbReference>
<reference evidence="3" key="1">
    <citation type="journal article" date="2017" name="Nat. Microbiol.">
        <title>Global analysis of biosynthetic gene clusters reveals vast potential of secondary metabolite production in Penicillium species.</title>
        <authorList>
            <person name="Nielsen J.C."/>
            <person name="Grijseels S."/>
            <person name="Prigent S."/>
            <person name="Ji B."/>
            <person name="Dainat J."/>
            <person name="Nielsen K.F."/>
            <person name="Frisvad J.C."/>
            <person name="Workman M."/>
            <person name="Nielsen J."/>
        </authorList>
    </citation>
    <scope>NUCLEOTIDE SEQUENCE [LARGE SCALE GENOMIC DNA]</scope>
    <source>
        <strain evidence="3">IBT 24891</strain>
    </source>
</reference>
<keyword evidence="3" id="KW-1185">Reference proteome</keyword>
<evidence type="ECO:0000259" key="1">
    <source>
        <dbReference type="Pfam" id="PF12697"/>
    </source>
</evidence>
<gene>
    <name evidence="2" type="ORF">PENSTE_c022G06962</name>
</gene>
<dbReference type="GO" id="GO:0016020">
    <property type="term" value="C:membrane"/>
    <property type="evidence" value="ECO:0007669"/>
    <property type="project" value="TreeGrafter"/>
</dbReference>
<proteinExistence type="predicted"/>
<accession>A0A1V6ST47</accession>
<dbReference type="EMBL" id="MLKD01000022">
    <property type="protein sequence ID" value="OQE16930.1"/>
    <property type="molecule type" value="Genomic_DNA"/>
</dbReference>
<dbReference type="OrthoDB" id="294702at2759"/>
<dbReference type="InterPro" id="IPR000073">
    <property type="entry name" value="AB_hydrolase_1"/>
</dbReference>
<dbReference type="SUPFAM" id="SSF53474">
    <property type="entry name" value="alpha/beta-Hydrolases"/>
    <property type="match status" value="1"/>
</dbReference>
<dbReference type="InterPro" id="IPR029058">
    <property type="entry name" value="AB_hydrolase_fold"/>
</dbReference>
<dbReference type="Pfam" id="PF12697">
    <property type="entry name" value="Abhydrolase_6"/>
    <property type="match status" value="1"/>
</dbReference>